<dbReference type="OrthoDB" id="10600607at2759"/>
<keyword evidence="2" id="KW-1185">Reference proteome</keyword>
<protein>
    <submittedName>
        <fullName evidence="1">YbaR protein</fullName>
    </submittedName>
</protein>
<reference evidence="1" key="1">
    <citation type="submission" date="2021-02" db="EMBL/GenBank/DDBJ databases">
        <authorList>
            <person name="Dougan E. K."/>
            <person name="Rhodes N."/>
            <person name="Thang M."/>
            <person name="Chan C."/>
        </authorList>
    </citation>
    <scope>NUCLEOTIDE SEQUENCE</scope>
</reference>
<evidence type="ECO:0000313" key="1">
    <source>
        <dbReference type="EMBL" id="CAE7509279.1"/>
    </source>
</evidence>
<dbReference type="AlphaFoldDB" id="A0A812T6E7"/>
<proteinExistence type="predicted"/>
<organism evidence="1 2">
    <name type="scientific">Symbiodinium natans</name>
    <dbReference type="NCBI Taxonomy" id="878477"/>
    <lineage>
        <taxon>Eukaryota</taxon>
        <taxon>Sar</taxon>
        <taxon>Alveolata</taxon>
        <taxon>Dinophyceae</taxon>
        <taxon>Suessiales</taxon>
        <taxon>Symbiodiniaceae</taxon>
        <taxon>Symbiodinium</taxon>
    </lineage>
</organism>
<gene>
    <name evidence="1" type="primary">ybaR</name>
    <name evidence="1" type="ORF">SNAT2548_LOCUS28520</name>
</gene>
<dbReference type="Proteomes" id="UP000604046">
    <property type="component" value="Unassembled WGS sequence"/>
</dbReference>
<sequence length="870" mass="98177">MVEPCDCSSGTVLFYPDYDKTYEGYCEARALLQDSRWYGGYFELVRLDGQLQRISSIINREAQDQCHGCTRVQQSLICSAAVCISRSIIGWQKNLGPRVFMFRLTVISAVALQTLGYIESESDCFGLTLLQHGVHAKASAQQVAATDAAALSSFMMNHWRESPSLDENGRVCMYCDLPPADRAPNQSYVQRSDCGNHSLVEHPEILHVPLSSLQRKATVNQNETSGFCELNFEKGCADAILNEDYMMFAKSIIVPYAPPDYYKISSWDQHHCFYNGWLSPEIKALQHDFQGMTAKAQELCDSDALVKRGSRGNMTMSDMLQRWYNAHPAPGLPGSRPSYEDSLFLAAWACAMGSAACDMAFCAYTFCQKDDGFGTYEECHGSLQDHDARLAEAPKLQICLFSWCSAWTRGCVQTRRRLQKWQKTIQKIRVQSGGLEDFVVKLWHSVEAMQHFGLQTGFMRASDWERPLSAHSLPNHYRLALHVSRMLGMTACAAGSTSSRKLAEGYGKRNRWGDRVELAAKKQKRILAAKPIVLPYINNESLVWNFVFNTCRRSEMSTLLHALLQDFRWHGGYFELVRLDGQPGHLHGMRLKPILQGVTLPSIYSRLFMSGELGWKGGLVEDTWRMRRNVQAAMALDLIAAPAAKVMGNQVDITGFLPISEQMMSHSNFVLILHAGAIWWYHCFLRDHLTARHVTRIGLERPWPEVRQALETGSREVVIVETGPWRRRLEVSCRKDTQGAVPLRQLLSTGALHVDRVAGTVLNEDALQLLREEEIYPIAEELAQDHAAKHAAGIGNHEPMALKMEDDTGTLKWMEDLPPMAQRPLQWHGRVFCRYWGGLSVVMGLTSVLVWMPNSSLQPWAKFPRVSART</sequence>
<dbReference type="EMBL" id="CAJNDS010002519">
    <property type="protein sequence ID" value="CAE7509279.1"/>
    <property type="molecule type" value="Genomic_DNA"/>
</dbReference>
<name>A0A812T6E7_9DINO</name>
<evidence type="ECO:0000313" key="2">
    <source>
        <dbReference type="Proteomes" id="UP000604046"/>
    </source>
</evidence>
<comment type="caution">
    <text evidence="1">The sequence shown here is derived from an EMBL/GenBank/DDBJ whole genome shotgun (WGS) entry which is preliminary data.</text>
</comment>
<accession>A0A812T6E7</accession>